<protein>
    <submittedName>
        <fullName evidence="2">Uncharacterized protein</fullName>
    </submittedName>
</protein>
<evidence type="ECO:0000313" key="3">
    <source>
        <dbReference type="Proteomes" id="UP000017559"/>
    </source>
</evidence>
<dbReference type="AlphaFoldDB" id="V2XQ74"/>
<evidence type="ECO:0000313" key="2">
    <source>
        <dbReference type="EMBL" id="ESK94665.1"/>
    </source>
</evidence>
<proteinExistence type="predicted"/>
<dbReference type="KEGG" id="mrr:Moror_14301"/>
<organism evidence="2 3">
    <name type="scientific">Moniliophthora roreri (strain MCA 2997)</name>
    <name type="common">Cocoa frosty pod rot fungus</name>
    <name type="synonym">Crinipellis roreri</name>
    <dbReference type="NCBI Taxonomy" id="1381753"/>
    <lineage>
        <taxon>Eukaryota</taxon>
        <taxon>Fungi</taxon>
        <taxon>Dikarya</taxon>
        <taxon>Basidiomycota</taxon>
        <taxon>Agaricomycotina</taxon>
        <taxon>Agaricomycetes</taxon>
        <taxon>Agaricomycetidae</taxon>
        <taxon>Agaricales</taxon>
        <taxon>Marasmiineae</taxon>
        <taxon>Marasmiaceae</taxon>
        <taxon>Moniliophthora</taxon>
    </lineage>
</organism>
<dbReference type="EMBL" id="AWSO01000124">
    <property type="protein sequence ID" value="ESK94665.1"/>
    <property type="molecule type" value="Genomic_DNA"/>
</dbReference>
<sequence length="234" mass="27272">MPRSRQPRPAKQTPYPKATKSAASSFGQTDTGQRPDLKSGTETPRRRTRNPKLTVKERYERIKHALSDRLWLLRECEAALECYQEERYADNLETPPFLEQEKIGALEQMLRESRRFSKWYPPRPTSIDRLPDSAAVNHLNACLARCPNLNGRLTDGDRELLVRDEDGITLDELSKQYKEEITACLEGVQKEHGIETRKLANWKVRDTVAQRVKGVEYVEDKWDKWFIDDSVEWL</sequence>
<comment type="caution">
    <text evidence="2">The sequence shown here is derived from an EMBL/GenBank/DDBJ whole genome shotgun (WGS) entry which is preliminary data.</text>
</comment>
<dbReference type="HOGENOM" id="CLU_1185280_0_0_1"/>
<reference evidence="2 3" key="1">
    <citation type="journal article" date="2014" name="BMC Genomics">
        <title>Genome and secretome analysis of the hemibiotrophic fungal pathogen, Moniliophthora roreri, which causes frosty pod rot disease of cacao: mechanisms of the biotrophic and necrotrophic phases.</title>
        <authorList>
            <person name="Meinhardt L.W."/>
            <person name="Costa G.G.L."/>
            <person name="Thomazella D.P.T."/>
            <person name="Teixeira P.J.P.L."/>
            <person name="Carazzolle M.F."/>
            <person name="Schuster S.C."/>
            <person name="Carlson J.E."/>
            <person name="Guiltinan M.J."/>
            <person name="Mieczkowski P."/>
            <person name="Farmer A."/>
            <person name="Ramaraj T."/>
            <person name="Crozier J."/>
            <person name="Davis R.E."/>
            <person name="Shao J."/>
            <person name="Melnick R.L."/>
            <person name="Pereira G.A.G."/>
            <person name="Bailey B.A."/>
        </authorList>
    </citation>
    <scope>NUCLEOTIDE SEQUENCE [LARGE SCALE GENOMIC DNA]</scope>
    <source>
        <strain evidence="2 3">MCA 2997</strain>
    </source>
</reference>
<evidence type="ECO:0000256" key="1">
    <source>
        <dbReference type="SAM" id="MobiDB-lite"/>
    </source>
</evidence>
<keyword evidence="3" id="KW-1185">Reference proteome</keyword>
<feature type="compositionally biased region" description="Polar residues" evidence="1">
    <location>
        <begin position="21"/>
        <end position="32"/>
    </location>
</feature>
<dbReference type="Proteomes" id="UP000017559">
    <property type="component" value="Unassembled WGS sequence"/>
</dbReference>
<feature type="region of interest" description="Disordered" evidence="1">
    <location>
        <begin position="1"/>
        <end position="54"/>
    </location>
</feature>
<feature type="compositionally biased region" description="Basic and acidic residues" evidence="1">
    <location>
        <begin position="33"/>
        <end position="45"/>
    </location>
</feature>
<accession>V2XQ74</accession>
<name>V2XQ74_MONRO</name>
<gene>
    <name evidence="2" type="ORF">Moror_14301</name>
</gene>